<organism evidence="1 2">
    <name type="scientific">Luteibaculum oceani</name>
    <dbReference type="NCBI Taxonomy" id="1294296"/>
    <lineage>
        <taxon>Bacteria</taxon>
        <taxon>Pseudomonadati</taxon>
        <taxon>Bacteroidota</taxon>
        <taxon>Flavobacteriia</taxon>
        <taxon>Flavobacteriales</taxon>
        <taxon>Luteibaculaceae</taxon>
        <taxon>Luteibaculum</taxon>
    </lineage>
</organism>
<evidence type="ECO:0000313" key="1">
    <source>
        <dbReference type="EMBL" id="TXC78918.1"/>
    </source>
</evidence>
<keyword evidence="2" id="KW-1185">Reference proteome</keyword>
<dbReference type="RefSeq" id="WP_147014442.1">
    <property type="nucleotide sequence ID" value="NZ_VORB01000005.1"/>
</dbReference>
<dbReference type="Proteomes" id="UP000321168">
    <property type="component" value="Unassembled WGS sequence"/>
</dbReference>
<comment type="caution">
    <text evidence="1">The sequence shown here is derived from an EMBL/GenBank/DDBJ whole genome shotgun (WGS) entry which is preliminary data.</text>
</comment>
<dbReference type="AlphaFoldDB" id="A0A5C6V536"/>
<gene>
    <name evidence="1" type="ORF">FRX97_06805</name>
</gene>
<dbReference type="EMBL" id="VORB01000005">
    <property type="protein sequence ID" value="TXC78918.1"/>
    <property type="molecule type" value="Genomic_DNA"/>
</dbReference>
<proteinExistence type="predicted"/>
<evidence type="ECO:0000313" key="2">
    <source>
        <dbReference type="Proteomes" id="UP000321168"/>
    </source>
</evidence>
<reference evidence="1 2" key="1">
    <citation type="submission" date="2019-08" db="EMBL/GenBank/DDBJ databases">
        <title>Genome of Luteibaculum oceani JCM 18817.</title>
        <authorList>
            <person name="Bowman J.P."/>
        </authorList>
    </citation>
    <scope>NUCLEOTIDE SEQUENCE [LARGE SCALE GENOMIC DNA]</scope>
    <source>
        <strain evidence="1 2">JCM 18817</strain>
    </source>
</reference>
<sequence length="110" mass="12783">MKLTKNIPATLVEKDLILIISQLEKDLGLPKNYFGENLTLDLVKKTMFHWVDAMLEERPGELFQALYKVDLPDHITQKALKSDEPATDLSLYIIYRVYLKVKLRQEYGSN</sequence>
<accession>A0A5C6V536</accession>
<name>A0A5C6V536_9FLAO</name>
<protein>
    <submittedName>
        <fullName evidence="1">Uncharacterized protein</fullName>
    </submittedName>
</protein>
<dbReference type="OrthoDB" id="982794at2"/>